<reference evidence="4 5" key="1">
    <citation type="submission" date="2020-03" db="EMBL/GenBank/DDBJ databases">
        <title>Draft Genome Sequence of Cudoniella acicularis.</title>
        <authorList>
            <person name="Buettner E."/>
            <person name="Kellner H."/>
        </authorList>
    </citation>
    <scope>NUCLEOTIDE SEQUENCE [LARGE SCALE GENOMIC DNA]</scope>
    <source>
        <strain evidence="4 5">DSM 108380</strain>
    </source>
</reference>
<feature type="compositionally biased region" description="Basic and acidic residues" evidence="1">
    <location>
        <begin position="559"/>
        <end position="570"/>
    </location>
</feature>
<evidence type="ECO:0000313" key="4">
    <source>
        <dbReference type="EMBL" id="KAF4632468.1"/>
    </source>
</evidence>
<dbReference type="PANTHER" id="PTHR37542">
    <property type="entry name" value="HELO DOMAIN-CONTAINING PROTEIN-RELATED"/>
    <property type="match status" value="1"/>
</dbReference>
<evidence type="ECO:0000259" key="3">
    <source>
        <dbReference type="Pfam" id="PF24476"/>
    </source>
</evidence>
<comment type="caution">
    <text evidence="4">The sequence shown here is derived from an EMBL/GenBank/DDBJ whole genome shotgun (WGS) entry which is preliminary data.</text>
</comment>
<dbReference type="AlphaFoldDB" id="A0A8H4RMV8"/>
<dbReference type="Pfam" id="PF24476">
    <property type="entry name" value="DUF7580"/>
    <property type="match status" value="1"/>
</dbReference>
<evidence type="ECO:0008006" key="6">
    <source>
        <dbReference type="Google" id="ProtNLM"/>
    </source>
</evidence>
<protein>
    <recommendedName>
        <fullName evidence="6">Prion-inhibition and propagation HeLo domain-containing protein</fullName>
    </recommendedName>
</protein>
<keyword evidence="5" id="KW-1185">Reference proteome</keyword>
<gene>
    <name evidence="4" type="ORF">G7Y89_g5657</name>
</gene>
<evidence type="ECO:0000256" key="1">
    <source>
        <dbReference type="SAM" id="MobiDB-lite"/>
    </source>
</evidence>
<feature type="domain" description="Prion-inhibition and propagation HeLo" evidence="2">
    <location>
        <begin position="7"/>
        <end position="65"/>
    </location>
</feature>
<dbReference type="InterPro" id="IPR011009">
    <property type="entry name" value="Kinase-like_dom_sf"/>
</dbReference>
<evidence type="ECO:0000259" key="2">
    <source>
        <dbReference type="Pfam" id="PF14479"/>
    </source>
</evidence>
<dbReference type="EMBL" id="JAAMPI010000345">
    <property type="protein sequence ID" value="KAF4632468.1"/>
    <property type="molecule type" value="Genomic_DNA"/>
</dbReference>
<dbReference type="InterPro" id="IPR029498">
    <property type="entry name" value="HeLo_dom"/>
</dbReference>
<dbReference type="SUPFAM" id="SSF56112">
    <property type="entry name" value="Protein kinase-like (PK-like)"/>
    <property type="match status" value="1"/>
</dbReference>
<dbReference type="Proteomes" id="UP000566819">
    <property type="component" value="Unassembled WGS sequence"/>
</dbReference>
<dbReference type="Gene3D" id="1.20.120.1020">
    <property type="entry name" value="Prion-inhibition and propagation, HeLo domain"/>
    <property type="match status" value="2"/>
</dbReference>
<feature type="region of interest" description="Disordered" evidence="1">
    <location>
        <begin position="559"/>
        <end position="584"/>
    </location>
</feature>
<dbReference type="InterPro" id="IPR056002">
    <property type="entry name" value="DUF7580"/>
</dbReference>
<dbReference type="InterPro" id="IPR038305">
    <property type="entry name" value="HeLo_sf"/>
</dbReference>
<sequence>MDVAFGVIGVGGVAAQLFDSILSVYQLLSTANELSRDAPIALWKLKIQETRFIIWGRYWGVETGKLDKFLQDNVQDVPIIIIITDHERGQTQITAPASDSKEKISSIAKTDPPTKAKWGTKLRWAITDKSKFEDLIKDLKDFNDGLYSILRLNESISLERIIQSNVLRGAPSASETIYIQDACSSETRDISKEPSTRSAILYKDIYTSAQAKLARLHSTNNETATPSQRRPRAAVEIPIERTRSENRCLARYTDQHRTTNWLIEHNTIATSTTDVIIEWKDIIDPNSPTKTLIEKRLDSLAFLFSAQTQKPADFNILECLGYFEDIEFPRYGMIFRAPYAETAAAAEAKKTPESLYDILGNNYTAIEDSALPNLGDKFELAKSLVVSILRLHDCGWIHGAFRSSNIIFFPSSSSNNEQEDCSPQNGLKHPYITGFTYSRPTDPSSSTLEYSQTHFSHDLYRHPDVAQFASRKILRSGNERERFQMKHDLYSLGIVLLEIGLWRRVEMLWKERYESDHKRFWRKLVEAYVPRLGPKMGAVYRDVVGGLLGLEVAKGEVGEEMEETGRRNDVEAASLGDRGAGPKIPRTGLSSEVYWDVVQKLEKCHA</sequence>
<dbReference type="PANTHER" id="PTHR37542:SF3">
    <property type="entry name" value="PRION-INHIBITION AND PROPAGATION HELO DOMAIN-CONTAINING PROTEIN"/>
    <property type="match status" value="1"/>
</dbReference>
<dbReference type="Gene3D" id="1.10.510.10">
    <property type="entry name" value="Transferase(Phosphotransferase) domain 1"/>
    <property type="match status" value="1"/>
</dbReference>
<accession>A0A8H4RMV8</accession>
<proteinExistence type="predicted"/>
<feature type="domain" description="DUF7580" evidence="3">
    <location>
        <begin position="346"/>
        <end position="555"/>
    </location>
</feature>
<dbReference type="Pfam" id="PF14479">
    <property type="entry name" value="HeLo"/>
    <property type="match status" value="2"/>
</dbReference>
<name>A0A8H4RMV8_9HELO</name>
<organism evidence="4 5">
    <name type="scientific">Cudoniella acicularis</name>
    <dbReference type="NCBI Taxonomy" id="354080"/>
    <lineage>
        <taxon>Eukaryota</taxon>
        <taxon>Fungi</taxon>
        <taxon>Dikarya</taxon>
        <taxon>Ascomycota</taxon>
        <taxon>Pezizomycotina</taxon>
        <taxon>Leotiomycetes</taxon>
        <taxon>Helotiales</taxon>
        <taxon>Tricladiaceae</taxon>
        <taxon>Cudoniella</taxon>
    </lineage>
</organism>
<dbReference type="OrthoDB" id="1911848at2759"/>
<evidence type="ECO:0000313" key="5">
    <source>
        <dbReference type="Proteomes" id="UP000566819"/>
    </source>
</evidence>
<feature type="domain" description="Prion-inhibition and propagation HeLo" evidence="2">
    <location>
        <begin position="101"/>
        <end position="167"/>
    </location>
</feature>